<dbReference type="EMBL" id="FNJI01000045">
    <property type="protein sequence ID" value="SDP75978.1"/>
    <property type="molecule type" value="Genomic_DNA"/>
</dbReference>
<feature type="compositionally biased region" description="Basic and acidic residues" evidence="1">
    <location>
        <begin position="169"/>
        <end position="185"/>
    </location>
</feature>
<dbReference type="AlphaFoldDB" id="A0A1H0VCM8"/>
<name>A0A1H0VCM8_9BACT</name>
<sequence>MKNMTEKERESRAAQTAETIISNDNRLVWDVVSTENKVEGRKRQYNRIYYTVQCRYCGFELTAVRAYIEKRKACPGCSAKPAAVKTDKDGSCISICEIGMVEFVRDYQEKYGESERGAIRAFIETAKAHLPTDDPVLDDMTEDSMVAKVRRLTGKKKDKSKDCGGPPQHTEEKSKQPQKREVNSTREYMRELETISDDFMDAFNHMVGAIQNEREEGWTSTTKAAALQQIETLFEIVNR</sequence>
<evidence type="ECO:0000313" key="3">
    <source>
        <dbReference type="Proteomes" id="UP000199073"/>
    </source>
</evidence>
<dbReference type="Proteomes" id="UP000199073">
    <property type="component" value="Unassembled WGS sequence"/>
</dbReference>
<dbReference type="STRING" id="91360.SAMN05660330_03986"/>
<gene>
    <name evidence="2" type="ORF">SAMN05660330_03986</name>
</gene>
<evidence type="ECO:0000256" key="1">
    <source>
        <dbReference type="SAM" id="MobiDB-lite"/>
    </source>
</evidence>
<accession>A0A1H0VCM8</accession>
<proteinExistence type="predicted"/>
<reference evidence="2 3" key="1">
    <citation type="submission" date="2016-10" db="EMBL/GenBank/DDBJ databases">
        <authorList>
            <person name="de Groot N.N."/>
        </authorList>
    </citation>
    <scope>NUCLEOTIDE SEQUENCE [LARGE SCALE GENOMIC DNA]</scope>
    <source>
        <strain evidence="2 3">DSM 12130</strain>
    </source>
</reference>
<feature type="region of interest" description="Disordered" evidence="1">
    <location>
        <begin position="151"/>
        <end position="185"/>
    </location>
</feature>
<dbReference type="RefSeq" id="WP_092225880.1">
    <property type="nucleotide sequence ID" value="NZ_FNJI01000045.1"/>
</dbReference>
<organism evidence="2 3">
    <name type="scientific">Desulforhopalus singaporensis</name>
    <dbReference type="NCBI Taxonomy" id="91360"/>
    <lineage>
        <taxon>Bacteria</taxon>
        <taxon>Pseudomonadati</taxon>
        <taxon>Thermodesulfobacteriota</taxon>
        <taxon>Desulfobulbia</taxon>
        <taxon>Desulfobulbales</taxon>
        <taxon>Desulfocapsaceae</taxon>
        <taxon>Desulforhopalus</taxon>
    </lineage>
</organism>
<protein>
    <submittedName>
        <fullName evidence="2">Uncharacterized protein</fullName>
    </submittedName>
</protein>
<keyword evidence="3" id="KW-1185">Reference proteome</keyword>
<evidence type="ECO:0000313" key="2">
    <source>
        <dbReference type="EMBL" id="SDP75978.1"/>
    </source>
</evidence>